<dbReference type="SUPFAM" id="SSF46689">
    <property type="entry name" value="Homeodomain-like"/>
    <property type="match status" value="1"/>
</dbReference>
<dbReference type="Gene3D" id="3.30.450.20">
    <property type="entry name" value="PAS domain"/>
    <property type="match status" value="2"/>
</dbReference>
<gene>
    <name evidence="8" type="ORF">O3V59_05660</name>
</gene>
<keyword evidence="2" id="KW-0067">ATP-binding</keyword>
<dbReference type="PRINTS" id="PR01590">
    <property type="entry name" value="HTHFIS"/>
</dbReference>
<comment type="caution">
    <text evidence="8">The sequence shown here is derived from an EMBL/GenBank/DDBJ whole genome shotgun (WGS) entry which is preliminary data.</text>
</comment>
<dbReference type="SMART" id="SM00091">
    <property type="entry name" value="PAS"/>
    <property type="match status" value="2"/>
</dbReference>
<keyword evidence="3" id="KW-0805">Transcription regulation</keyword>
<evidence type="ECO:0000256" key="3">
    <source>
        <dbReference type="ARBA" id="ARBA00023015"/>
    </source>
</evidence>
<dbReference type="InterPro" id="IPR058031">
    <property type="entry name" value="AAA_lid_NorR"/>
</dbReference>
<dbReference type="GO" id="GO:0006355">
    <property type="term" value="P:regulation of DNA-templated transcription"/>
    <property type="evidence" value="ECO:0007669"/>
    <property type="project" value="InterPro"/>
</dbReference>
<dbReference type="PROSITE" id="PS50045">
    <property type="entry name" value="SIGMA54_INTERACT_4"/>
    <property type="match status" value="1"/>
</dbReference>
<dbReference type="InterPro" id="IPR035965">
    <property type="entry name" value="PAS-like_dom_sf"/>
</dbReference>
<evidence type="ECO:0000256" key="5">
    <source>
        <dbReference type="ARBA" id="ARBA00023163"/>
    </source>
</evidence>
<dbReference type="Pfam" id="PF08448">
    <property type="entry name" value="PAS_4"/>
    <property type="match status" value="1"/>
</dbReference>
<dbReference type="EMBL" id="JAPYYP010000004">
    <property type="protein sequence ID" value="MDA5107835.1"/>
    <property type="molecule type" value="Genomic_DNA"/>
</dbReference>
<dbReference type="PROSITE" id="PS00676">
    <property type="entry name" value="SIGMA54_INTERACT_2"/>
    <property type="match status" value="1"/>
</dbReference>
<protein>
    <submittedName>
        <fullName evidence="8">Sigma 54-interacting transcriptional regulator</fullName>
    </submittedName>
</protein>
<keyword evidence="4" id="KW-0238">DNA-binding</keyword>
<evidence type="ECO:0000256" key="4">
    <source>
        <dbReference type="ARBA" id="ARBA00023125"/>
    </source>
</evidence>
<name>A0A9X3TNV8_9BACL</name>
<dbReference type="Gene3D" id="1.10.10.60">
    <property type="entry name" value="Homeodomain-like"/>
    <property type="match status" value="1"/>
</dbReference>
<dbReference type="PANTHER" id="PTHR32071:SF74">
    <property type="entry name" value="TRANSCRIPTIONAL ACTIVATOR ROCR"/>
    <property type="match status" value="1"/>
</dbReference>
<evidence type="ECO:0000256" key="2">
    <source>
        <dbReference type="ARBA" id="ARBA00022840"/>
    </source>
</evidence>
<dbReference type="Proteomes" id="UP001151071">
    <property type="component" value="Unassembled WGS sequence"/>
</dbReference>
<dbReference type="AlphaFoldDB" id="A0A9X3TNV8"/>
<dbReference type="Pfam" id="PF25601">
    <property type="entry name" value="AAA_lid_14"/>
    <property type="match status" value="1"/>
</dbReference>
<keyword evidence="9" id="KW-1185">Reference proteome</keyword>
<accession>A0A9X3TNV8</accession>
<dbReference type="InterPro" id="IPR027417">
    <property type="entry name" value="P-loop_NTPase"/>
</dbReference>
<dbReference type="Gene3D" id="3.40.50.300">
    <property type="entry name" value="P-loop containing nucleotide triphosphate hydrolases"/>
    <property type="match status" value="1"/>
</dbReference>
<dbReference type="NCBIfam" id="TIGR00229">
    <property type="entry name" value="sensory_box"/>
    <property type="match status" value="1"/>
</dbReference>
<dbReference type="InterPro" id="IPR000014">
    <property type="entry name" value="PAS"/>
</dbReference>
<dbReference type="Pfam" id="PF00158">
    <property type="entry name" value="Sigma54_activat"/>
    <property type="match status" value="1"/>
</dbReference>
<dbReference type="InterPro" id="IPR002197">
    <property type="entry name" value="HTH_Fis"/>
</dbReference>
<proteinExistence type="predicted"/>
<evidence type="ECO:0000313" key="9">
    <source>
        <dbReference type="Proteomes" id="UP001151071"/>
    </source>
</evidence>
<dbReference type="Gene3D" id="1.10.8.60">
    <property type="match status" value="1"/>
</dbReference>
<dbReference type="FunFam" id="3.40.50.300:FF:000006">
    <property type="entry name" value="DNA-binding transcriptional regulator NtrC"/>
    <property type="match status" value="1"/>
</dbReference>
<evidence type="ECO:0000313" key="8">
    <source>
        <dbReference type="EMBL" id="MDA5107835.1"/>
    </source>
</evidence>
<dbReference type="Pfam" id="PF02954">
    <property type="entry name" value="HTH_8"/>
    <property type="match status" value="1"/>
</dbReference>
<evidence type="ECO:0000256" key="1">
    <source>
        <dbReference type="ARBA" id="ARBA00022741"/>
    </source>
</evidence>
<evidence type="ECO:0000259" key="7">
    <source>
        <dbReference type="PROSITE" id="PS50045"/>
    </source>
</evidence>
<dbReference type="InterPro" id="IPR025943">
    <property type="entry name" value="Sigma_54_int_dom_ATP-bd_2"/>
</dbReference>
<evidence type="ECO:0000256" key="6">
    <source>
        <dbReference type="SAM" id="MobiDB-lite"/>
    </source>
</evidence>
<feature type="domain" description="Sigma-54 factor interaction" evidence="7">
    <location>
        <begin position="269"/>
        <end position="497"/>
    </location>
</feature>
<dbReference type="CDD" id="cd00009">
    <property type="entry name" value="AAA"/>
    <property type="match status" value="1"/>
</dbReference>
<dbReference type="SUPFAM" id="SSF55785">
    <property type="entry name" value="PYP-like sensor domain (PAS domain)"/>
    <property type="match status" value="1"/>
</dbReference>
<dbReference type="InterPro" id="IPR003593">
    <property type="entry name" value="AAA+_ATPase"/>
</dbReference>
<dbReference type="InterPro" id="IPR009057">
    <property type="entry name" value="Homeodomain-like_sf"/>
</dbReference>
<dbReference type="SMART" id="SM00382">
    <property type="entry name" value="AAA"/>
    <property type="match status" value="1"/>
</dbReference>
<feature type="region of interest" description="Disordered" evidence="6">
    <location>
        <begin position="240"/>
        <end position="259"/>
    </location>
</feature>
<reference evidence="8" key="1">
    <citation type="submission" date="2022-12" db="EMBL/GenBank/DDBJ databases">
        <title>Draft genome sequence of the thermophilic strain Brevibacillus thermoruber HT42, isolated from Los Humeros, Puebla, Mexico, with biotechnological potential.</title>
        <authorList>
            <person name="Lara Sanchez J."/>
            <person name="Solis Palacios R."/>
            <person name="Bustos Baena A.S."/>
            <person name="Ruz Baez A.E."/>
            <person name="Espinosa Luna G."/>
            <person name="Oliart Ros R.M."/>
        </authorList>
    </citation>
    <scope>NUCLEOTIDE SEQUENCE</scope>
    <source>
        <strain evidence="8">HT42</strain>
    </source>
</reference>
<dbReference type="SUPFAM" id="SSF52540">
    <property type="entry name" value="P-loop containing nucleoside triphosphate hydrolases"/>
    <property type="match status" value="1"/>
</dbReference>
<dbReference type="PROSITE" id="PS00675">
    <property type="entry name" value="SIGMA54_INTERACT_1"/>
    <property type="match status" value="1"/>
</dbReference>
<dbReference type="InterPro" id="IPR025944">
    <property type="entry name" value="Sigma_54_int_dom_CS"/>
</dbReference>
<dbReference type="InterPro" id="IPR002078">
    <property type="entry name" value="Sigma_54_int"/>
</dbReference>
<dbReference type="InterPro" id="IPR013656">
    <property type="entry name" value="PAS_4"/>
</dbReference>
<sequence>MTVIALNDVWNACFENMVIVDQDGSVLDLNRSAMRLFSLGPGDFAGVSLCELLGDKSFGRYLKADKETTGISVCIGTQELIANVVPLSRNLEQTRYLIILKNMTQQQQLKYQLQAMNETKLLYDAVLDELEEGVCVVNTEGRILFYNRKMGEIDLREPASVRGRRMFDVWPALDEQSSTLLAAMKLSKTLHHRETHFTPNGRAVTTLSRTAPLFVGEQKRGAIQVLRDITEQKQLAESIQQLRKADETKAASPRPLPGQNQRRFRFTDIVYVSREMGQTVEQARRAARSSSTVLIIGETGTGKELFAQSIHNESPRQSAPFIAQNCAALPEGLLEGLLFGTAPGSFTGAVDRPGLFEQANGGTLLLDELNAMGPNLQAKLLRVLQEKKCQRLGSAKVVDVDVRIIATINEDPLEAIRHGRLREDLFYRLSVVNLYIPPLRKRREDIPALIDAFLAKHGRALDVKVTGFDPDVYRHLLAFAWPGNVRQLEHVIEGCLNLMYDDGPIRFEHLPYAFREMIIRQLPDSFPDAPQTVTAPVRLSGSLEEQVARLERELIRQALREANGNITKAGERLGISRQNLNYKLKKHGMSKDPA</sequence>
<dbReference type="PROSITE" id="PS00688">
    <property type="entry name" value="SIGMA54_INTERACT_3"/>
    <property type="match status" value="1"/>
</dbReference>
<dbReference type="GO" id="GO:0043565">
    <property type="term" value="F:sequence-specific DNA binding"/>
    <property type="evidence" value="ECO:0007669"/>
    <property type="project" value="InterPro"/>
</dbReference>
<dbReference type="Pfam" id="PF13426">
    <property type="entry name" value="PAS_9"/>
    <property type="match status" value="1"/>
</dbReference>
<keyword evidence="5" id="KW-0804">Transcription</keyword>
<dbReference type="PANTHER" id="PTHR32071">
    <property type="entry name" value="TRANSCRIPTIONAL REGULATORY PROTEIN"/>
    <property type="match status" value="1"/>
</dbReference>
<dbReference type="RefSeq" id="WP_271139648.1">
    <property type="nucleotide sequence ID" value="NZ_JAPYYP010000004.1"/>
</dbReference>
<dbReference type="CDD" id="cd00130">
    <property type="entry name" value="PAS"/>
    <property type="match status" value="1"/>
</dbReference>
<dbReference type="GO" id="GO:0005524">
    <property type="term" value="F:ATP binding"/>
    <property type="evidence" value="ECO:0007669"/>
    <property type="project" value="UniProtKB-KW"/>
</dbReference>
<dbReference type="InterPro" id="IPR025662">
    <property type="entry name" value="Sigma_54_int_dom_ATP-bd_1"/>
</dbReference>
<keyword evidence="1" id="KW-0547">Nucleotide-binding</keyword>
<organism evidence="8 9">
    <name type="scientific">Brevibacillus thermoruber</name>
    <dbReference type="NCBI Taxonomy" id="33942"/>
    <lineage>
        <taxon>Bacteria</taxon>
        <taxon>Bacillati</taxon>
        <taxon>Bacillota</taxon>
        <taxon>Bacilli</taxon>
        <taxon>Bacillales</taxon>
        <taxon>Paenibacillaceae</taxon>
        <taxon>Brevibacillus</taxon>
    </lineage>
</organism>